<feature type="disulfide bond" evidence="12">
    <location>
        <begin position="1087"/>
        <end position="1099"/>
    </location>
</feature>
<dbReference type="Pfam" id="PF00057">
    <property type="entry name" value="Ldl_recept_a"/>
    <property type="match status" value="12"/>
</dbReference>
<dbReference type="GO" id="GO:0006898">
    <property type="term" value="P:receptor-mediated endocytosis"/>
    <property type="evidence" value="ECO:0007669"/>
    <property type="project" value="TreeGrafter"/>
</dbReference>
<dbReference type="Pfam" id="PF14670">
    <property type="entry name" value="FXa_inhibition"/>
    <property type="match status" value="1"/>
</dbReference>
<name>A0A9N9TPJ7_PHYSR</name>
<dbReference type="Gene3D" id="4.10.400.10">
    <property type="entry name" value="Low-density Lipoprotein Receptor"/>
    <property type="match status" value="13"/>
</dbReference>
<dbReference type="GO" id="GO:0005509">
    <property type="term" value="F:calcium ion binding"/>
    <property type="evidence" value="ECO:0007669"/>
    <property type="project" value="InterPro"/>
</dbReference>
<feature type="disulfide bond" evidence="12">
    <location>
        <begin position="987"/>
        <end position="1002"/>
    </location>
</feature>
<dbReference type="InterPro" id="IPR023415">
    <property type="entry name" value="LDLR_class-A_CS"/>
</dbReference>
<dbReference type="GO" id="GO:0043235">
    <property type="term" value="C:receptor complex"/>
    <property type="evidence" value="ECO:0007669"/>
    <property type="project" value="TreeGrafter"/>
</dbReference>
<dbReference type="PANTHER" id="PTHR22722">
    <property type="entry name" value="LOW-DENSITY LIPOPROTEIN RECEPTOR-RELATED PROTEIN 2-RELATED"/>
    <property type="match status" value="1"/>
</dbReference>
<evidence type="ECO:0000256" key="13">
    <source>
        <dbReference type="PROSITE-ProRule" id="PRU00461"/>
    </source>
</evidence>
<dbReference type="Pfam" id="PF07645">
    <property type="entry name" value="EGF_CA"/>
    <property type="match status" value="1"/>
</dbReference>
<dbReference type="InterPro" id="IPR036055">
    <property type="entry name" value="LDL_receptor-like_sf"/>
</dbReference>
<dbReference type="SUPFAM" id="SSF57196">
    <property type="entry name" value="EGF/Laminin"/>
    <property type="match status" value="6"/>
</dbReference>
<comment type="subcellular location">
    <subcellularLocation>
        <location evidence="1">Membrane</location>
        <topology evidence="1">Single-pass type I membrane protein</topology>
    </subcellularLocation>
</comment>
<dbReference type="InterPro" id="IPR000742">
    <property type="entry name" value="EGF"/>
</dbReference>
<dbReference type="OrthoDB" id="8831087at2759"/>
<feature type="repeat" description="LDL-receptor class B" evidence="13">
    <location>
        <begin position="486"/>
        <end position="528"/>
    </location>
</feature>
<keyword evidence="4 14" id="KW-0812">Transmembrane</keyword>
<feature type="disulfide bond" evidence="12">
    <location>
        <begin position="968"/>
        <end position="980"/>
    </location>
</feature>
<evidence type="ECO:0000256" key="2">
    <source>
        <dbReference type="ARBA" id="ARBA00022536"/>
    </source>
</evidence>
<comment type="caution">
    <text evidence="12">Lacks conserved residue(s) required for the propagation of feature annotation.</text>
</comment>
<evidence type="ECO:0000256" key="9">
    <source>
        <dbReference type="ARBA" id="ARBA00023157"/>
    </source>
</evidence>
<feature type="disulfide bond" evidence="12">
    <location>
        <begin position="116"/>
        <end position="134"/>
    </location>
</feature>
<evidence type="ECO:0000256" key="11">
    <source>
        <dbReference type="ARBA" id="ARBA00023180"/>
    </source>
</evidence>
<feature type="disulfide bond" evidence="12">
    <location>
        <begin position="71"/>
        <end position="89"/>
    </location>
</feature>
<evidence type="ECO:0000313" key="18">
    <source>
        <dbReference type="Proteomes" id="UP001153712"/>
    </source>
</evidence>
<feature type="chain" id="PRO_5040409372" description="EGF-like domain-containing protein" evidence="15">
    <location>
        <begin position="17"/>
        <end position="1764"/>
    </location>
</feature>
<dbReference type="FunFam" id="2.120.10.30:FF:000241">
    <property type="entry name" value="Low-density lipoprotein receptor-related protein 6"/>
    <property type="match status" value="1"/>
</dbReference>
<dbReference type="EMBL" id="OU900098">
    <property type="protein sequence ID" value="CAG9862634.1"/>
    <property type="molecule type" value="Genomic_DNA"/>
</dbReference>
<evidence type="ECO:0000256" key="6">
    <source>
        <dbReference type="ARBA" id="ARBA00022737"/>
    </source>
</evidence>
<feature type="disulfide bond" evidence="12">
    <location>
        <begin position="1094"/>
        <end position="1112"/>
    </location>
</feature>
<feature type="disulfide bond" evidence="12">
    <location>
        <begin position="975"/>
        <end position="993"/>
    </location>
</feature>
<feature type="disulfide bond" evidence="12">
    <location>
        <begin position="24"/>
        <end position="36"/>
    </location>
</feature>
<keyword evidence="18" id="KW-1185">Reference proteome</keyword>
<dbReference type="InterPro" id="IPR049883">
    <property type="entry name" value="NOTCH1_EGF-like"/>
</dbReference>
<evidence type="ECO:0000256" key="15">
    <source>
        <dbReference type="SAM" id="SignalP"/>
    </source>
</evidence>
<feature type="repeat" description="LDL-receptor class B" evidence="13">
    <location>
        <begin position="354"/>
        <end position="398"/>
    </location>
</feature>
<dbReference type="PROSITE" id="PS01186">
    <property type="entry name" value="EGF_2"/>
    <property type="match status" value="1"/>
</dbReference>
<reference evidence="17" key="1">
    <citation type="submission" date="2022-01" db="EMBL/GenBank/DDBJ databases">
        <authorList>
            <person name="King R."/>
        </authorList>
    </citation>
    <scope>NUCLEOTIDE SEQUENCE</scope>
</reference>
<feature type="disulfide bond" evidence="12">
    <location>
        <begin position="1018"/>
        <end position="1036"/>
    </location>
</feature>
<feature type="disulfide bond" evidence="12">
    <location>
        <begin position="167"/>
        <end position="182"/>
    </location>
</feature>
<evidence type="ECO:0000256" key="8">
    <source>
        <dbReference type="ARBA" id="ARBA00023136"/>
    </source>
</evidence>
<dbReference type="Pfam" id="PF00058">
    <property type="entry name" value="Ldl_recept_b"/>
    <property type="match status" value="2"/>
</dbReference>
<dbReference type="SUPFAM" id="SSF63825">
    <property type="entry name" value="YWTD domain"/>
    <property type="match status" value="3"/>
</dbReference>
<dbReference type="InterPro" id="IPR000033">
    <property type="entry name" value="LDLR_classB_rpt"/>
</dbReference>
<dbReference type="PANTHER" id="PTHR22722:SF14">
    <property type="entry name" value="MEGALIN, ISOFORM A"/>
    <property type="match status" value="1"/>
</dbReference>
<evidence type="ECO:0000256" key="10">
    <source>
        <dbReference type="ARBA" id="ARBA00023170"/>
    </source>
</evidence>
<accession>A0A9N9TPJ7</accession>
<dbReference type="PRINTS" id="PR00261">
    <property type="entry name" value="LDLRECEPTOR"/>
</dbReference>
<dbReference type="PROSITE" id="PS51120">
    <property type="entry name" value="LDLRB"/>
    <property type="match status" value="4"/>
</dbReference>
<evidence type="ECO:0000256" key="3">
    <source>
        <dbReference type="ARBA" id="ARBA00022583"/>
    </source>
</evidence>
<dbReference type="Pfam" id="PF12662">
    <property type="entry name" value="cEGF"/>
    <property type="match status" value="1"/>
</dbReference>
<dbReference type="Gene3D" id="2.120.10.30">
    <property type="entry name" value="TolB, C-terminal domain"/>
    <property type="match status" value="3"/>
</dbReference>
<keyword evidence="7 14" id="KW-1133">Transmembrane helix</keyword>
<evidence type="ECO:0000256" key="4">
    <source>
        <dbReference type="ARBA" id="ARBA00022692"/>
    </source>
</evidence>
<dbReference type="InterPro" id="IPR026823">
    <property type="entry name" value="cEGF"/>
</dbReference>
<dbReference type="PROSITE" id="PS01209">
    <property type="entry name" value="LDLRA_1"/>
    <property type="match status" value="10"/>
</dbReference>
<dbReference type="InterPro" id="IPR018097">
    <property type="entry name" value="EGF_Ca-bd_CS"/>
</dbReference>
<keyword evidence="2" id="KW-0245">EGF-like domain</keyword>
<evidence type="ECO:0000313" key="17">
    <source>
        <dbReference type="EMBL" id="CAG9862634.1"/>
    </source>
</evidence>
<dbReference type="PROSITE" id="PS50068">
    <property type="entry name" value="LDLRA_2"/>
    <property type="match status" value="13"/>
</dbReference>
<feature type="disulfide bond" evidence="12">
    <location>
        <begin position="1230"/>
        <end position="1248"/>
    </location>
</feature>
<dbReference type="InterPro" id="IPR011042">
    <property type="entry name" value="6-blade_b-propeller_TolB-like"/>
</dbReference>
<dbReference type="GO" id="GO:0016324">
    <property type="term" value="C:apical plasma membrane"/>
    <property type="evidence" value="ECO:0007669"/>
    <property type="project" value="TreeGrafter"/>
</dbReference>
<feature type="disulfide bond" evidence="12">
    <location>
        <begin position="83"/>
        <end position="98"/>
    </location>
</feature>
<feature type="disulfide bond" evidence="12">
    <location>
        <begin position="1030"/>
        <end position="1045"/>
    </location>
</feature>
<feature type="disulfide bond" evidence="12">
    <location>
        <begin position="43"/>
        <end position="58"/>
    </location>
</feature>
<feature type="disulfide bond" evidence="12">
    <location>
        <begin position="31"/>
        <end position="49"/>
    </location>
</feature>
<dbReference type="SMART" id="SM00135">
    <property type="entry name" value="LY"/>
    <property type="match status" value="10"/>
</dbReference>
<keyword evidence="8 14" id="KW-0472">Membrane</keyword>
<keyword evidence="3" id="KW-0254">Endocytosis</keyword>
<dbReference type="InterPro" id="IPR002172">
    <property type="entry name" value="LDrepeatLR_classA_rpt"/>
</dbReference>
<dbReference type="PROSITE" id="PS01187">
    <property type="entry name" value="EGF_CA"/>
    <property type="match status" value="2"/>
</dbReference>
<evidence type="ECO:0000256" key="5">
    <source>
        <dbReference type="ARBA" id="ARBA00022729"/>
    </source>
</evidence>
<proteinExistence type="predicted"/>
<evidence type="ECO:0000256" key="1">
    <source>
        <dbReference type="ARBA" id="ARBA00004479"/>
    </source>
</evidence>
<keyword evidence="9 12" id="KW-1015">Disulfide bond</keyword>
<dbReference type="CDD" id="cd00112">
    <property type="entry name" value="LDLa"/>
    <property type="match status" value="13"/>
</dbReference>
<keyword evidence="10" id="KW-0675">Receptor</keyword>
<feature type="disulfide bond" evidence="12">
    <location>
        <begin position="109"/>
        <end position="121"/>
    </location>
</feature>
<feature type="repeat" description="LDL-receptor class B" evidence="13">
    <location>
        <begin position="399"/>
        <end position="441"/>
    </location>
</feature>
<feature type="disulfide bond" evidence="12">
    <location>
        <begin position="1152"/>
        <end position="1167"/>
    </location>
</feature>
<dbReference type="SUPFAM" id="SSF57424">
    <property type="entry name" value="LDL receptor-like module"/>
    <property type="match status" value="13"/>
</dbReference>
<dbReference type="FunFam" id="4.10.400.10:FF:000065">
    <property type="entry name" value="Transmembrane protease serine 7"/>
    <property type="match status" value="1"/>
</dbReference>
<feature type="transmembrane region" description="Helical" evidence="14">
    <location>
        <begin position="1669"/>
        <end position="1694"/>
    </location>
</feature>
<keyword evidence="6" id="KW-0677">Repeat</keyword>
<keyword evidence="5 15" id="KW-0732">Signal</keyword>
<evidence type="ECO:0000256" key="14">
    <source>
        <dbReference type="SAM" id="Phobius"/>
    </source>
</evidence>
<feature type="disulfide bond" evidence="12">
    <location>
        <begin position="947"/>
        <end position="962"/>
    </location>
</feature>
<feature type="disulfide bond" evidence="12">
    <location>
        <begin position="155"/>
        <end position="173"/>
    </location>
</feature>
<dbReference type="Proteomes" id="UP001153712">
    <property type="component" value="Chromosome 5"/>
</dbReference>
<protein>
    <recommendedName>
        <fullName evidence="16">EGF-like domain-containing protein</fullName>
    </recommendedName>
</protein>
<feature type="disulfide bond" evidence="12">
    <location>
        <begin position="1050"/>
        <end position="1062"/>
    </location>
</feature>
<dbReference type="GO" id="GO:0042562">
    <property type="term" value="F:hormone binding"/>
    <property type="evidence" value="ECO:0007669"/>
    <property type="project" value="TreeGrafter"/>
</dbReference>
<dbReference type="FunFam" id="2.10.25.10:FF:000009">
    <property type="entry name" value="Low-density lipoprotein receptor isoform 1"/>
    <property type="match status" value="2"/>
</dbReference>
<feature type="disulfide bond" evidence="12">
    <location>
        <begin position="1057"/>
        <end position="1075"/>
    </location>
</feature>
<feature type="disulfide bond" evidence="12">
    <location>
        <begin position="1011"/>
        <end position="1023"/>
    </location>
</feature>
<evidence type="ECO:0000256" key="12">
    <source>
        <dbReference type="PROSITE-ProRule" id="PRU00124"/>
    </source>
</evidence>
<keyword evidence="11" id="KW-0325">Glycoprotein</keyword>
<dbReference type="Gene3D" id="2.10.25.10">
    <property type="entry name" value="Laminin"/>
    <property type="match status" value="4"/>
</dbReference>
<feature type="domain" description="EGF-like" evidence="16">
    <location>
        <begin position="255"/>
        <end position="269"/>
    </location>
</feature>
<dbReference type="SMART" id="SM00181">
    <property type="entry name" value="EGF"/>
    <property type="match status" value="8"/>
</dbReference>
<dbReference type="InterPro" id="IPR051221">
    <property type="entry name" value="LDLR-related"/>
</dbReference>
<dbReference type="SMART" id="SM00192">
    <property type="entry name" value="LDLa"/>
    <property type="match status" value="13"/>
</dbReference>
<evidence type="ECO:0000256" key="7">
    <source>
        <dbReference type="ARBA" id="ARBA00022989"/>
    </source>
</evidence>
<feature type="repeat" description="LDL-receptor class B" evidence="13">
    <location>
        <begin position="442"/>
        <end position="485"/>
    </location>
</feature>
<sequence>MLLVLLLGAVTVSSSAVFPPKGNCTSEQFQCSDRRCISLKARCDLIMDCPDGSDELECDLQLCDEPEFFRCKNNKCISHDLVCDKMNDCDDFSDELNCQSFQSLVASACEEGTWRCADKLCIPNDWVCDGTPECIDGSDETIGCSRQIDCDGFRCKNKHCVPKEWVCDHHNDCIDNSDEENCEDHVPIDQCTLDKRKFLCHNNVTCIDTESVCDGHNHCPDNSDESPNCNASAKACRGDHKCSHVCIPLPAGPTCLCPLGYHTLDEKNCEDINECETYGICDQMCRNTPGSYECYCDKAYHLAEDKKTCKADGEVGVMVFSSKDQIRAVALNLTSYILVAKNLKKVVGVDFDGRRVYWTEIYGGYENIARSAEDGSQKEVLVTAGIDLPEDLAIDWLTGNIYFTDGEKKHIGVCSPDGTHCAVLINKDIAKPRGIVLNVLDGDMYWTDWEEPSRIGYSLMDGSNDKPFVEKDIHWPNGLALDHPNSRLYWTDAKKMTLESIRLDGTDRRIILEDIVKHPYAIAVFEDKLYWSDWATRTIQQCDKFDGKNHRTMIEEKELIYGISIYHPAQQSRSVNPCETALCSDLCLLKGTSYSCACPQNKVLQPDGMFCKELSPIESLIAAHRDMLVHIEHPILGRHVVTALPGATGDIESLAFDSFKNVLYISDFKTKRITTLHMKTGTSKVMDIPDLGRINAMDFDSKSNNLYICDSVRKVVEVISINTMARRILIHDTLGEYPQSIALVPDEGVMFISFGGEGRSHIDRFFMDGTGRTHAIDTKLTGPVVLAYDADLHRVFFADAANGVIESTSVDGDDRIHFRTVDTHPTSLVVLKDDVFWMNARSKQLYWTSKKVPSNYDKKITLAFPDDPDKVHLASVTSRRKETNLCRINNNGCSHLCVQSQKSIVCRCPIGWELKQDNRTCAKRVGCISDEFLCAQSNACIVKSLRCDGRKDCLFGEDEDDCAATKTCGDGRFRCADGDCIAEGLACNLRYDCKDKSDEHGCGDVMNGTRCAPDHFACSNGECISGHFHCDGVSDCTDNTDELHCQTKECNVTQFRCDSGACIPKEWECDQDYDCADNSDEHCDTVCPASHFKCDNGLCVDKKLLCDGFDNCGDHSDEKIHMCHQRAPHNCTAYETACSSNASICIPLGAKCDGKSDCPKHEDEIGCAMCADEDFECRSKHLKDCIPRLWLCDGENDCGDNSDEDLMMCSKKNKTTFAPAQQPCTDGFRCDNGVCINSTLLCNGKHDCYDGSDEGGSCSGSCDGPKNPCNHVCVKTPKGPKCRCRPGYRLMGDGKTCVDVNECEADPPICSQLCRNKDGGYTCDCFQNFYLRKNMKSCKAAGSDMLIYFNVNGDEIYEISPKNNSMSVVQDGSMLKISSLAAVVDSNELFYSVPDTGAVYKLDPATKTVRYIENLGEPKLIAVDWATRNVYYYDAESDAKSIGVCNFEEKCVKLIDVDAHRQVSALAVDSYNKVLFYVLRSWTIFASPSYVLYKTDLDGSNVVELIKTNIGNVEHITYDLNKRQLYFHDENTHQINTIGYNGGNVKPLFYNVSSLIEGLKLFEDNLYYLRQDGFLIRCQLFEEAVCHYGFNLHSLARDDFVISHRSLQPLVENVCDGHSCPYMCVAGREGYKCICHDGSTTGECGTPQDDNGANKFKVTTIEGKSNSSAFLSGFGVVLVLLACVMFIVGLYYLLKKRSAENSTADLSIVRFQNPLYGRPVEDEKPILEPGKHEYVNCLYEHKTDGGENSNAEPKTFNVCDDNLC</sequence>
<dbReference type="SMART" id="SM00179">
    <property type="entry name" value="EGF_CA"/>
    <property type="match status" value="5"/>
</dbReference>
<dbReference type="InterPro" id="IPR001881">
    <property type="entry name" value="EGF-like_Ca-bd_dom"/>
</dbReference>
<feature type="signal peptide" evidence="15">
    <location>
        <begin position="1"/>
        <end position="16"/>
    </location>
</feature>
<evidence type="ECO:0000259" key="16">
    <source>
        <dbReference type="PROSITE" id="PS01186"/>
    </source>
</evidence>
<gene>
    <name evidence="17" type="ORF">PHYEVI_LOCUS8942</name>
</gene>
<organism evidence="17 18">
    <name type="scientific">Phyllotreta striolata</name>
    <name type="common">Striped flea beetle</name>
    <name type="synonym">Crioceris striolata</name>
    <dbReference type="NCBI Taxonomy" id="444603"/>
    <lineage>
        <taxon>Eukaryota</taxon>
        <taxon>Metazoa</taxon>
        <taxon>Ecdysozoa</taxon>
        <taxon>Arthropoda</taxon>
        <taxon>Hexapoda</taxon>
        <taxon>Insecta</taxon>
        <taxon>Pterygota</taxon>
        <taxon>Neoptera</taxon>
        <taxon>Endopterygota</taxon>
        <taxon>Coleoptera</taxon>
        <taxon>Polyphaga</taxon>
        <taxon>Cucujiformia</taxon>
        <taxon>Chrysomeloidea</taxon>
        <taxon>Chrysomelidae</taxon>
        <taxon>Galerucinae</taxon>
        <taxon>Alticini</taxon>
        <taxon>Phyllotreta</taxon>
    </lineage>
</organism>